<reference evidence="2 3" key="1">
    <citation type="submission" date="2019-05" db="EMBL/GenBank/DDBJ databases">
        <title>Another draft genome of Portunus trituberculatus and its Hox gene families provides insights of decapod evolution.</title>
        <authorList>
            <person name="Jeong J.-H."/>
            <person name="Song I."/>
            <person name="Kim S."/>
            <person name="Choi T."/>
            <person name="Kim D."/>
            <person name="Ryu S."/>
            <person name="Kim W."/>
        </authorList>
    </citation>
    <scope>NUCLEOTIDE SEQUENCE [LARGE SCALE GENOMIC DNA]</scope>
    <source>
        <tissue evidence="2">Muscle</tissue>
    </source>
</reference>
<dbReference type="AlphaFoldDB" id="A0A5B7DPC7"/>
<feature type="compositionally biased region" description="Low complexity" evidence="1">
    <location>
        <begin position="73"/>
        <end position="85"/>
    </location>
</feature>
<gene>
    <name evidence="2" type="ORF">E2C01_016551</name>
</gene>
<dbReference type="Proteomes" id="UP000324222">
    <property type="component" value="Unassembled WGS sequence"/>
</dbReference>
<dbReference type="EMBL" id="VSRR010001213">
    <property type="protein sequence ID" value="MPC23501.1"/>
    <property type="molecule type" value="Genomic_DNA"/>
</dbReference>
<evidence type="ECO:0000256" key="1">
    <source>
        <dbReference type="SAM" id="MobiDB-lite"/>
    </source>
</evidence>
<evidence type="ECO:0000313" key="2">
    <source>
        <dbReference type="EMBL" id="MPC23501.1"/>
    </source>
</evidence>
<protein>
    <submittedName>
        <fullName evidence="2">Uncharacterized protein</fullName>
    </submittedName>
</protein>
<organism evidence="2 3">
    <name type="scientific">Portunus trituberculatus</name>
    <name type="common">Swimming crab</name>
    <name type="synonym">Neptunus trituberculatus</name>
    <dbReference type="NCBI Taxonomy" id="210409"/>
    <lineage>
        <taxon>Eukaryota</taxon>
        <taxon>Metazoa</taxon>
        <taxon>Ecdysozoa</taxon>
        <taxon>Arthropoda</taxon>
        <taxon>Crustacea</taxon>
        <taxon>Multicrustacea</taxon>
        <taxon>Malacostraca</taxon>
        <taxon>Eumalacostraca</taxon>
        <taxon>Eucarida</taxon>
        <taxon>Decapoda</taxon>
        <taxon>Pleocyemata</taxon>
        <taxon>Brachyura</taxon>
        <taxon>Eubrachyura</taxon>
        <taxon>Portunoidea</taxon>
        <taxon>Portunidae</taxon>
        <taxon>Portuninae</taxon>
        <taxon>Portunus</taxon>
    </lineage>
</organism>
<accession>A0A5B7DPC7</accession>
<keyword evidence="3" id="KW-1185">Reference proteome</keyword>
<sequence>MFYSFSHPSTTITILIQFIPIPIPFTSNVPVFTSLTTCYPSLLRATGHSFPPYAAHSVVAAPTLAQPRPTHHPPLTTTPPSSLTF</sequence>
<comment type="caution">
    <text evidence="2">The sequence shown here is derived from an EMBL/GenBank/DDBJ whole genome shotgun (WGS) entry which is preliminary data.</text>
</comment>
<proteinExistence type="predicted"/>
<evidence type="ECO:0000313" key="3">
    <source>
        <dbReference type="Proteomes" id="UP000324222"/>
    </source>
</evidence>
<feature type="region of interest" description="Disordered" evidence="1">
    <location>
        <begin position="65"/>
        <end position="85"/>
    </location>
</feature>
<name>A0A5B7DPC7_PORTR</name>